<evidence type="ECO:0000313" key="1">
    <source>
        <dbReference type="EMBL" id="MCC2615743.1"/>
    </source>
</evidence>
<dbReference type="Gene3D" id="3.30.460.10">
    <property type="entry name" value="Beta Polymerase, domain 2"/>
    <property type="match status" value="1"/>
</dbReference>
<proteinExistence type="predicted"/>
<organism evidence="1 2">
    <name type="scientific">Fluctibacter halophilus</name>
    <dbReference type="NCBI Taxonomy" id="226011"/>
    <lineage>
        <taxon>Bacteria</taxon>
        <taxon>Pseudomonadati</taxon>
        <taxon>Pseudomonadota</taxon>
        <taxon>Gammaproteobacteria</taxon>
        <taxon>Alteromonadales</taxon>
        <taxon>Alteromonadaceae</taxon>
        <taxon>Fluctibacter</taxon>
    </lineage>
</organism>
<protein>
    <submittedName>
        <fullName evidence="1">Aminoglycoside 6-adenylyltransferase</fullName>
    </submittedName>
</protein>
<dbReference type="InterPro" id="IPR007530">
    <property type="entry name" value="Aminoglycoside_adenylylTfrase"/>
</dbReference>
<reference evidence="1 2" key="1">
    <citation type="submission" date="2021-10" db="EMBL/GenBank/DDBJ databases">
        <title>Draft genome of Aestuariibacter halophilus JC2043.</title>
        <authorList>
            <person name="Emsley S.A."/>
            <person name="Pfannmuller K.M."/>
            <person name="Ushijima B."/>
            <person name="Saw J.H."/>
            <person name="Videau P."/>
        </authorList>
    </citation>
    <scope>NUCLEOTIDE SEQUENCE [LARGE SCALE GENOMIC DNA]</scope>
    <source>
        <strain evidence="1 2">JC2043</strain>
    </source>
</reference>
<dbReference type="SUPFAM" id="SSF81301">
    <property type="entry name" value="Nucleotidyltransferase"/>
    <property type="match status" value="1"/>
</dbReference>
<name>A0ABS8G5H4_9ALTE</name>
<accession>A0ABS8G5H4</accession>
<sequence length="288" mass="32670">MLDTLTTALPFQRTFLDSIIKTAKCHQSVVGLAIAGSASTNQLDAFSDLDLVVAIAPEHYENVMKQRHALAADMGELLAASTGEHVGEPRLLICLYDLDGELLHVDLKFVTPDELSKRVDNPRVLWEQDKIVTRHLGNEDGQYPIAPLQWFEDRFWIWVHYGATKIGRGEYFEALDLHNFIRQTVIVPLAKKHHGLQPNGIRRVEELLPELAKKLQFTLATCNCNDLVSATEQLAALFVTYRDLLAQSESLARRETAQQRAMEYLRMIGHNTNQQTQRDVIDDSQRDI</sequence>
<dbReference type="Proteomes" id="UP001520878">
    <property type="component" value="Unassembled WGS sequence"/>
</dbReference>
<dbReference type="InterPro" id="IPR043519">
    <property type="entry name" value="NT_sf"/>
</dbReference>
<keyword evidence="2" id="KW-1185">Reference proteome</keyword>
<gene>
    <name evidence="1" type="ORF">LJ739_05765</name>
</gene>
<evidence type="ECO:0000313" key="2">
    <source>
        <dbReference type="Proteomes" id="UP001520878"/>
    </source>
</evidence>
<dbReference type="RefSeq" id="WP_229157936.1">
    <property type="nucleotide sequence ID" value="NZ_JAJEWP010000001.1"/>
</dbReference>
<dbReference type="Gene3D" id="1.20.120.330">
    <property type="entry name" value="Nucleotidyltransferases domain 2"/>
    <property type="match status" value="1"/>
</dbReference>
<comment type="caution">
    <text evidence="1">The sequence shown here is derived from an EMBL/GenBank/DDBJ whole genome shotgun (WGS) entry which is preliminary data.</text>
</comment>
<dbReference type="EMBL" id="JAJEWP010000001">
    <property type="protein sequence ID" value="MCC2615743.1"/>
    <property type="molecule type" value="Genomic_DNA"/>
</dbReference>
<dbReference type="Pfam" id="PF04439">
    <property type="entry name" value="Adenyl_transf"/>
    <property type="match status" value="1"/>
</dbReference>